<dbReference type="InterPro" id="IPR051487">
    <property type="entry name" value="Ser/Thr_Proteases_Immune/Dev"/>
</dbReference>
<evidence type="ECO:0000313" key="6">
    <source>
        <dbReference type="EMBL" id="KAK7504670.1"/>
    </source>
</evidence>
<dbReference type="Proteomes" id="UP001519460">
    <property type="component" value="Unassembled WGS sequence"/>
</dbReference>
<feature type="compositionally biased region" description="Polar residues" evidence="3">
    <location>
        <begin position="35"/>
        <end position="51"/>
    </location>
</feature>
<evidence type="ECO:0000256" key="2">
    <source>
        <dbReference type="ARBA" id="ARBA00024195"/>
    </source>
</evidence>
<keyword evidence="7" id="KW-1185">Reference proteome</keyword>
<dbReference type="InterPro" id="IPR009003">
    <property type="entry name" value="Peptidase_S1_PA"/>
</dbReference>
<gene>
    <name evidence="6" type="ORF">BaRGS_00004156</name>
</gene>
<dbReference type="SMART" id="SM00020">
    <property type="entry name" value="Tryp_SPc"/>
    <property type="match status" value="1"/>
</dbReference>
<sequence length="334" mass="35611">MKNRNAVLCLAVLGLCQLTAAFGDRFAGLRDRVLNGQNNNGQNDPTTTTAEPASGRIIGGPPVVNHCTAPFNSMVALQVDAGSSTKLTYCTGTLVSPDTVVTAALCLIPFQDFPADVVKVIVGDRELNLPDRGEQMLSIDSFVIHPEFDGISGDNNIAVVKLRTPAVLGPCVQPMERYTSMPDVCESSIMTCRIAGWGAYSVDTAVNNSQPARYGDIRVFDDTFTRLVQSTKYQGLVSGPSAIMIPLPVHSVIGEAFEGSRIAACIYDWGSMVACNMGGTYKLRGVVANANCDIASLLVGTSASQIPMYITKIDSYQSWLDVCIANYANCATAM</sequence>
<organism evidence="6 7">
    <name type="scientific">Batillaria attramentaria</name>
    <dbReference type="NCBI Taxonomy" id="370345"/>
    <lineage>
        <taxon>Eukaryota</taxon>
        <taxon>Metazoa</taxon>
        <taxon>Spiralia</taxon>
        <taxon>Lophotrochozoa</taxon>
        <taxon>Mollusca</taxon>
        <taxon>Gastropoda</taxon>
        <taxon>Caenogastropoda</taxon>
        <taxon>Sorbeoconcha</taxon>
        <taxon>Cerithioidea</taxon>
        <taxon>Batillariidae</taxon>
        <taxon>Batillaria</taxon>
    </lineage>
</organism>
<dbReference type="Pfam" id="PF00089">
    <property type="entry name" value="Trypsin"/>
    <property type="match status" value="1"/>
</dbReference>
<accession>A0ABD0LYQ7</accession>
<keyword evidence="4" id="KW-0732">Signal</keyword>
<dbReference type="PROSITE" id="PS50240">
    <property type="entry name" value="TRYPSIN_DOM"/>
    <property type="match status" value="1"/>
</dbReference>
<reference evidence="6 7" key="1">
    <citation type="journal article" date="2023" name="Sci. Data">
        <title>Genome assembly of the Korean intertidal mud-creeper Batillaria attramentaria.</title>
        <authorList>
            <person name="Patra A.K."/>
            <person name="Ho P.T."/>
            <person name="Jun S."/>
            <person name="Lee S.J."/>
            <person name="Kim Y."/>
            <person name="Won Y.J."/>
        </authorList>
    </citation>
    <scope>NUCLEOTIDE SEQUENCE [LARGE SCALE GENOMIC DNA]</scope>
    <source>
        <strain evidence="6">Wonlab-2016</strain>
    </source>
</reference>
<evidence type="ECO:0000256" key="4">
    <source>
        <dbReference type="SAM" id="SignalP"/>
    </source>
</evidence>
<feature type="signal peptide" evidence="4">
    <location>
        <begin position="1"/>
        <end position="21"/>
    </location>
</feature>
<feature type="chain" id="PRO_5044896946" description="Peptidase S1 domain-containing protein" evidence="4">
    <location>
        <begin position="22"/>
        <end position="334"/>
    </location>
</feature>
<feature type="domain" description="Peptidase S1" evidence="5">
    <location>
        <begin position="57"/>
        <end position="325"/>
    </location>
</feature>
<evidence type="ECO:0000256" key="1">
    <source>
        <dbReference type="ARBA" id="ARBA00023157"/>
    </source>
</evidence>
<evidence type="ECO:0000313" key="7">
    <source>
        <dbReference type="Proteomes" id="UP001519460"/>
    </source>
</evidence>
<dbReference type="PANTHER" id="PTHR24256">
    <property type="entry name" value="TRYPTASE-RELATED"/>
    <property type="match status" value="1"/>
</dbReference>
<comment type="similarity">
    <text evidence="2">Belongs to the peptidase S1 family. CLIP subfamily.</text>
</comment>
<protein>
    <recommendedName>
        <fullName evidence="5">Peptidase S1 domain-containing protein</fullName>
    </recommendedName>
</protein>
<dbReference type="SUPFAM" id="SSF50494">
    <property type="entry name" value="Trypsin-like serine proteases"/>
    <property type="match status" value="1"/>
</dbReference>
<proteinExistence type="inferred from homology"/>
<dbReference type="InterPro" id="IPR001254">
    <property type="entry name" value="Trypsin_dom"/>
</dbReference>
<dbReference type="AlphaFoldDB" id="A0ABD0LYQ7"/>
<name>A0ABD0LYQ7_9CAEN</name>
<keyword evidence="1" id="KW-1015">Disulfide bond</keyword>
<evidence type="ECO:0000256" key="3">
    <source>
        <dbReference type="SAM" id="MobiDB-lite"/>
    </source>
</evidence>
<comment type="caution">
    <text evidence="6">The sequence shown here is derived from an EMBL/GenBank/DDBJ whole genome shotgun (WGS) entry which is preliminary data.</text>
</comment>
<dbReference type="EMBL" id="JACVVK020000014">
    <property type="protein sequence ID" value="KAK7504670.1"/>
    <property type="molecule type" value="Genomic_DNA"/>
</dbReference>
<dbReference type="InterPro" id="IPR043504">
    <property type="entry name" value="Peptidase_S1_PA_chymotrypsin"/>
</dbReference>
<evidence type="ECO:0000259" key="5">
    <source>
        <dbReference type="PROSITE" id="PS50240"/>
    </source>
</evidence>
<feature type="region of interest" description="Disordered" evidence="3">
    <location>
        <begin position="35"/>
        <end position="55"/>
    </location>
</feature>
<dbReference type="Gene3D" id="2.40.10.10">
    <property type="entry name" value="Trypsin-like serine proteases"/>
    <property type="match status" value="1"/>
</dbReference>